<dbReference type="SUPFAM" id="SSF52172">
    <property type="entry name" value="CheY-like"/>
    <property type="match status" value="1"/>
</dbReference>
<evidence type="ECO:0000256" key="3">
    <source>
        <dbReference type="ARBA" id="ARBA00023125"/>
    </source>
</evidence>
<evidence type="ECO:0000256" key="2">
    <source>
        <dbReference type="ARBA" id="ARBA00023015"/>
    </source>
</evidence>
<dbReference type="PROSITE" id="PS50043">
    <property type="entry name" value="HTH_LUXR_2"/>
    <property type="match status" value="1"/>
</dbReference>
<evidence type="ECO:0000259" key="6">
    <source>
        <dbReference type="PROSITE" id="PS50043"/>
    </source>
</evidence>
<evidence type="ECO:0000256" key="5">
    <source>
        <dbReference type="PROSITE-ProRule" id="PRU00169"/>
    </source>
</evidence>
<dbReference type="EMBL" id="WEZQ01000005">
    <property type="protein sequence ID" value="MYV16702.1"/>
    <property type="molecule type" value="Genomic_DNA"/>
</dbReference>
<proteinExistence type="predicted"/>
<dbReference type="GO" id="GO:0003677">
    <property type="term" value="F:DNA binding"/>
    <property type="evidence" value="ECO:0007669"/>
    <property type="project" value="UniProtKB-KW"/>
</dbReference>
<dbReference type="InterPro" id="IPR001789">
    <property type="entry name" value="Sig_transdc_resp-reg_receiver"/>
</dbReference>
<keyword evidence="4" id="KW-0804">Transcription</keyword>
<dbReference type="CDD" id="cd06170">
    <property type="entry name" value="LuxR_C_like"/>
    <property type="match status" value="1"/>
</dbReference>
<evidence type="ECO:0000256" key="1">
    <source>
        <dbReference type="ARBA" id="ARBA00022553"/>
    </source>
</evidence>
<keyword evidence="3" id="KW-0238">DNA-binding</keyword>
<keyword evidence="1 5" id="KW-0597">Phosphoprotein</keyword>
<dbReference type="InterPro" id="IPR000792">
    <property type="entry name" value="Tscrpt_reg_LuxR_C"/>
</dbReference>
<dbReference type="PRINTS" id="PR00038">
    <property type="entry name" value="HTHLUXR"/>
</dbReference>
<evidence type="ECO:0000313" key="9">
    <source>
        <dbReference type="Proteomes" id="UP000449209"/>
    </source>
</evidence>
<sequence length="201" mass="21881">MIHLYLAEDQGMLNTALTTILNLEPDITVVGSATDGQTALNEIRLKHPDIAILDIEMPKLSGLDVADQLRNDQSATKSLILTTFAQPAYFKRALAADVAGYLLKDSPSDDLVESIHKIMAGQIIYAPELVHGMYNASQNPLTKRELEVLSAARDGASTVEIARIVSLSPGTVRNYMSAVLSKMGAHNRLDAINIAKKNKWL</sequence>
<dbReference type="AlphaFoldDB" id="A0A6N9I0P2"/>
<evidence type="ECO:0000259" key="7">
    <source>
        <dbReference type="PROSITE" id="PS50110"/>
    </source>
</evidence>
<dbReference type="InterPro" id="IPR011006">
    <property type="entry name" value="CheY-like_superfamily"/>
</dbReference>
<organism evidence="8 9">
    <name type="scientific">Furfurilactobacillus milii</name>
    <dbReference type="NCBI Taxonomy" id="2888272"/>
    <lineage>
        <taxon>Bacteria</taxon>
        <taxon>Bacillati</taxon>
        <taxon>Bacillota</taxon>
        <taxon>Bacilli</taxon>
        <taxon>Lactobacillales</taxon>
        <taxon>Lactobacillaceae</taxon>
        <taxon>Furfurilactobacillus</taxon>
    </lineage>
</organism>
<dbReference type="SMART" id="SM00421">
    <property type="entry name" value="HTH_LUXR"/>
    <property type="match status" value="1"/>
</dbReference>
<dbReference type="PROSITE" id="PS50110">
    <property type="entry name" value="RESPONSE_REGULATORY"/>
    <property type="match status" value="1"/>
</dbReference>
<reference evidence="8 9" key="1">
    <citation type="journal article" date="2019" name="Appl. Environ. Microbiol.">
        <title>Genetic determinants of hydroxycinnamic acid metabolism in heterofermentative lactobacilli.</title>
        <authorList>
            <person name="Gaur G."/>
            <person name="Oh J.H."/>
            <person name="Filannino P."/>
            <person name="Gobbetti M."/>
            <person name="van Pijkeren J.P."/>
            <person name="Ganzle M.G."/>
        </authorList>
    </citation>
    <scope>NUCLEOTIDE SEQUENCE [LARGE SCALE GENOMIC DNA]</scope>
    <source>
        <strain evidence="8 9">C5</strain>
    </source>
</reference>
<dbReference type="GO" id="GO:0006355">
    <property type="term" value="P:regulation of DNA-templated transcription"/>
    <property type="evidence" value="ECO:0007669"/>
    <property type="project" value="InterPro"/>
</dbReference>
<gene>
    <name evidence="8" type="ORF">GB993_04130</name>
</gene>
<dbReference type="SMART" id="SM00448">
    <property type="entry name" value="REC"/>
    <property type="match status" value="1"/>
</dbReference>
<dbReference type="SUPFAM" id="SSF46894">
    <property type="entry name" value="C-terminal effector domain of the bipartite response regulators"/>
    <property type="match status" value="1"/>
</dbReference>
<dbReference type="PROSITE" id="PS00622">
    <property type="entry name" value="HTH_LUXR_1"/>
    <property type="match status" value="1"/>
</dbReference>
<dbReference type="GO" id="GO:0000160">
    <property type="term" value="P:phosphorelay signal transduction system"/>
    <property type="evidence" value="ECO:0007669"/>
    <property type="project" value="InterPro"/>
</dbReference>
<dbReference type="PANTHER" id="PTHR43214">
    <property type="entry name" value="TWO-COMPONENT RESPONSE REGULATOR"/>
    <property type="match status" value="1"/>
</dbReference>
<keyword evidence="2" id="KW-0805">Transcription regulation</keyword>
<comment type="caution">
    <text evidence="8">The sequence shown here is derived from an EMBL/GenBank/DDBJ whole genome shotgun (WGS) entry which is preliminary data.</text>
</comment>
<dbReference type="Pfam" id="PF00196">
    <property type="entry name" value="GerE"/>
    <property type="match status" value="1"/>
</dbReference>
<dbReference type="PANTHER" id="PTHR43214:SF42">
    <property type="entry name" value="TRANSCRIPTIONAL REGULATORY PROTEIN DESR"/>
    <property type="match status" value="1"/>
</dbReference>
<feature type="modified residue" description="4-aspartylphosphate" evidence="5">
    <location>
        <position position="54"/>
    </location>
</feature>
<feature type="domain" description="Response regulatory" evidence="7">
    <location>
        <begin position="3"/>
        <end position="119"/>
    </location>
</feature>
<dbReference type="Proteomes" id="UP000449209">
    <property type="component" value="Unassembled WGS sequence"/>
</dbReference>
<dbReference type="Gene3D" id="3.40.50.2300">
    <property type="match status" value="1"/>
</dbReference>
<protein>
    <submittedName>
        <fullName evidence="8">Response regulator</fullName>
    </submittedName>
</protein>
<evidence type="ECO:0000313" key="8">
    <source>
        <dbReference type="EMBL" id="MYV16702.1"/>
    </source>
</evidence>
<dbReference type="InterPro" id="IPR016032">
    <property type="entry name" value="Sig_transdc_resp-reg_C-effctor"/>
</dbReference>
<dbReference type="RefSeq" id="WP_161003210.1">
    <property type="nucleotide sequence ID" value="NZ_WEZQ01000005.1"/>
</dbReference>
<accession>A0A6N9I0P2</accession>
<name>A0A6N9I0P2_9LACO</name>
<feature type="domain" description="HTH luxR-type" evidence="6">
    <location>
        <begin position="134"/>
        <end position="199"/>
    </location>
</feature>
<dbReference type="OrthoDB" id="9780153at2"/>
<dbReference type="InterPro" id="IPR039420">
    <property type="entry name" value="WalR-like"/>
</dbReference>
<evidence type="ECO:0000256" key="4">
    <source>
        <dbReference type="ARBA" id="ARBA00023163"/>
    </source>
</evidence>
<dbReference type="CDD" id="cd19930">
    <property type="entry name" value="REC_DesR-like"/>
    <property type="match status" value="1"/>
</dbReference>
<dbReference type="Pfam" id="PF00072">
    <property type="entry name" value="Response_reg"/>
    <property type="match status" value="1"/>
</dbReference>